<dbReference type="EMBL" id="CP055153">
    <property type="protein sequence ID" value="QMU27954.1"/>
    <property type="molecule type" value="Genomic_DNA"/>
</dbReference>
<gene>
    <name evidence="3" type="ORF">HUW48_07800</name>
</gene>
<accession>A0A7L7L5B1</accession>
<dbReference type="SUPFAM" id="SSF82171">
    <property type="entry name" value="DPP6 N-terminal domain-like"/>
    <property type="match status" value="1"/>
</dbReference>
<proteinExistence type="predicted"/>
<feature type="signal peptide" evidence="2">
    <location>
        <begin position="1"/>
        <end position="27"/>
    </location>
</feature>
<dbReference type="RefSeq" id="WP_182415144.1">
    <property type="nucleotide sequence ID" value="NZ_CP055153.1"/>
</dbReference>
<name>A0A7L7L5B1_9BACT</name>
<dbReference type="SUPFAM" id="SSF48452">
    <property type="entry name" value="TPR-like"/>
    <property type="match status" value="1"/>
</dbReference>
<evidence type="ECO:0000256" key="1">
    <source>
        <dbReference type="PROSITE-ProRule" id="PRU00339"/>
    </source>
</evidence>
<keyword evidence="2" id="KW-0732">Signal</keyword>
<evidence type="ECO:0000313" key="3">
    <source>
        <dbReference type="EMBL" id="QMU27954.1"/>
    </source>
</evidence>
<feature type="chain" id="PRO_5029672060" evidence="2">
    <location>
        <begin position="28"/>
        <end position="530"/>
    </location>
</feature>
<keyword evidence="4" id="KW-1185">Reference proteome</keyword>
<reference evidence="3 4" key="1">
    <citation type="submission" date="2020-08" db="EMBL/GenBank/DDBJ databases">
        <title>Adhaeribacter dokdonensis sp. nov., isolated from the rhizosphere of Elymus tsukushiensis, a plant native to the Dokdo Islands, Republic of Korea.</title>
        <authorList>
            <person name="Ghim S.Y."/>
        </authorList>
    </citation>
    <scope>NUCLEOTIDE SEQUENCE [LARGE SCALE GENOMIC DNA]</scope>
    <source>
        <strain evidence="3 4">KUDC8001</strain>
    </source>
</reference>
<dbReference type="InterPro" id="IPR019734">
    <property type="entry name" value="TPR_rpt"/>
</dbReference>
<dbReference type="AlphaFoldDB" id="A0A7L7L5B1"/>
<dbReference type="KEGG" id="add:HUW48_07800"/>
<evidence type="ECO:0000313" key="4">
    <source>
        <dbReference type="Proteomes" id="UP000514509"/>
    </source>
</evidence>
<feature type="repeat" description="TPR" evidence="1">
    <location>
        <begin position="30"/>
        <end position="63"/>
    </location>
</feature>
<dbReference type="InterPro" id="IPR011042">
    <property type="entry name" value="6-blade_b-propeller_TolB-like"/>
</dbReference>
<organism evidence="3 4">
    <name type="scientific">Adhaeribacter radiodurans</name>
    <dbReference type="NCBI Taxonomy" id="2745197"/>
    <lineage>
        <taxon>Bacteria</taxon>
        <taxon>Pseudomonadati</taxon>
        <taxon>Bacteroidota</taxon>
        <taxon>Cytophagia</taxon>
        <taxon>Cytophagales</taxon>
        <taxon>Hymenobacteraceae</taxon>
        <taxon>Adhaeribacter</taxon>
    </lineage>
</organism>
<dbReference type="Gene3D" id="1.25.40.10">
    <property type="entry name" value="Tetratricopeptide repeat domain"/>
    <property type="match status" value="1"/>
</dbReference>
<protein>
    <submittedName>
        <fullName evidence="3">PD40 domain-containing protein</fullName>
    </submittedName>
</protein>
<dbReference type="InterPro" id="IPR011990">
    <property type="entry name" value="TPR-like_helical_dom_sf"/>
</dbReference>
<keyword evidence="1" id="KW-0802">TPR repeat</keyword>
<dbReference type="Gene3D" id="2.120.10.30">
    <property type="entry name" value="TolB, C-terminal domain"/>
    <property type="match status" value="1"/>
</dbReference>
<dbReference type="Pfam" id="PF07676">
    <property type="entry name" value="PD40"/>
    <property type="match status" value="3"/>
</dbReference>
<dbReference type="Proteomes" id="UP000514509">
    <property type="component" value="Chromosome"/>
</dbReference>
<dbReference type="InterPro" id="IPR011659">
    <property type="entry name" value="WD40"/>
</dbReference>
<sequence>MNYLFGKSARILVLLTIALLFSLASQAQNLRSLMKTGDKYFALGNYRAAIPYYEQALNENTDNAEALFKAGVSFLAYDKDRASDYLYKAQRLNAHISPDIEYWLGRVDHVNYRFEDAIQHYEQYANTLAKKANARQELAMLIAQSRFADKMVRQPKDLFVRNLGPTINTPFSDHSPVISRDSKTLIYTTRSSHVTNNPVATDGEYNEEIVEAIRLDADDWSAPRSLSLHLNSKGHDASIQLYDNETKLLLYRQTENGDFYYSMKDHQDWGVPQKVPGHVNTSSYESDAFITADGSTMYFATNHFSKTGDKDLYVAQKTIKGDWGKPKNLGKNINTSFDEDSPFLTADGKTLYFTSRGHATMGGSDVFVTHFNEASQTWSEPENMGYPVNSPDDDTYFRLSADGLTAYLSSYRMGGYGEKDIWSIDLSKSVLIRGLVSDQLEGSADSEIEVVFSSKPLHNKLLTYSVIITPGTRSFELPVQSGRTYKVTFSKNGQVFPTQECNVPATTNENVILEKGFSLAKLPKETAKRN</sequence>
<dbReference type="PROSITE" id="PS50005">
    <property type="entry name" value="TPR"/>
    <property type="match status" value="1"/>
</dbReference>
<evidence type="ECO:0000256" key="2">
    <source>
        <dbReference type="SAM" id="SignalP"/>
    </source>
</evidence>